<sequence length="484" mass="54482">MSVDLQVYVKSPDGFGSGSYSSVYDSQRSAIITLQRDIFAGDMLRIESKRSSLDTELQKIRPVRLYANSTKIFDGFIRDPDYRFKGNNKSNFSVTGVSWDKELAGVILDPDDGADYTDQTINAIFTDLCRIANDYGITKKAIYKYDTSKLPYYDAGLFGTQISRDYTGKTILAALQDLTQVLDIEETVHIGEWAVKIDALQSEFYIYIIPQMVNTDQAATKIYKNFQLAAPKTLEKDYSRLLNVCRVYGSGGLESKLYRTVPGQEATTQILVETSIPTNSEEFYATNQPAQRRYLRIKIENTTGSDKTGNVLINGADDGVPPEEIHERFFLEVPAYSTRFHFSNNRFATLSGGAVKAFEVNSFSGCKITVDECTFAIAGKSINDYGTKAKALLKNDITTQGDADDYAIQQVRMYHAPMITASFELLPSWIDYTDLIGKTVNIYDELAAAATDFFCIRQEYRFAGKGVHESLTLQQYNYDWEYED</sequence>
<dbReference type="RefSeq" id="WP_048091625.1">
    <property type="nucleotide sequence ID" value="NZ_JMIY01000005.1"/>
</dbReference>
<gene>
    <name evidence="1" type="ORF">ANME2D_02315</name>
</gene>
<accession>A0A062V867</accession>
<proteinExistence type="predicted"/>
<name>A0A062V867_9EURY</name>
<keyword evidence="2" id="KW-1185">Reference proteome</keyword>
<organism evidence="1 2">
    <name type="scientific">Candidatus Methanoperedens nitratireducens</name>
    <dbReference type="NCBI Taxonomy" id="1392998"/>
    <lineage>
        <taxon>Archaea</taxon>
        <taxon>Methanobacteriati</taxon>
        <taxon>Methanobacteriota</taxon>
        <taxon>Stenosarchaea group</taxon>
        <taxon>Methanomicrobia</taxon>
        <taxon>Methanosarcinales</taxon>
        <taxon>ANME-2 cluster</taxon>
        <taxon>Candidatus Methanoperedentaceae</taxon>
        <taxon>Candidatus Methanoperedens</taxon>
    </lineage>
</organism>
<comment type="caution">
    <text evidence="1">The sequence shown here is derived from an EMBL/GenBank/DDBJ whole genome shotgun (WGS) entry which is preliminary data.</text>
</comment>
<evidence type="ECO:0008006" key="3">
    <source>
        <dbReference type="Google" id="ProtNLM"/>
    </source>
</evidence>
<dbReference type="Proteomes" id="UP000027153">
    <property type="component" value="Unassembled WGS sequence"/>
</dbReference>
<evidence type="ECO:0000313" key="1">
    <source>
        <dbReference type="EMBL" id="KCZ71580.1"/>
    </source>
</evidence>
<dbReference type="AlphaFoldDB" id="A0A062V867"/>
<protein>
    <recommendedName>
        <fullName evidence="3">DUF5048 domain-containing protein</fullName>
    </recommendedName>
</protein>
<evidence type="ECO:0000313" key="2">
    <source>
        <dbReference type="Proteomes" id="UP000027153"/>
    </source>
</evidence>
<reference evidence="1 2" key="1">
    <citation type="journal article" date="2013" name="Nature">
        <title>Anaerobic oxidation of methane coupled to nitrate reduction in a novel archaeal lineage.</title>
        <authorList>
            <person name="Haroon M.F."/>
            <person name="Hu S."/>
            <person name="Shi Y."/>
            <person name="Imelfort M."/>
            <person name="Keller J."/>
            <person name="Hugenholtz P."/>
            <person name="Yuan Z."/>
            <person name="Tyson G.W."/>
        </authorList>
    </citation>
    <scope>NUCLEOTIDE SEQUENCE [LARGE SCALE GENOMIC DNA]</scope>
    <source>
        <strain evidence="1 2">ANME-2d</strain>
    </source>
</reference>
<dbReference type="EMBL" id="JMIY01000005">
    <property type="protein sequence ID" value="KCZ71580.1"/>
    <property type="molecule type" value="Genomic_DNA"/>
</dbReference>